<evidence type="ECO:0000313" key="3">
    <source>
        <dbReference type="Proteomes" id="UP000789375"/>
    </source>
</evidence>
<gene>
    <name evidence="2" type="ORF">FMOSSE_LOCUS8911</name>
</gene>
<proteinExistence type="predicted"/>
<keyword evidence="3" id="KW-1185">Reference proteome</keyword>
<feature type="compositionally biased region" description="Low complexity" evidence="1">
    <location>
        <begin position="99"/>
        <end position="109"/>
    </location>
</feature>
<organism evidence="2 3">
    <name type="scientific">Funneliformis mosseae</name>
    <name type="common">Endomycorrhizal fungus</name>
    <name type="synonym">Glomus mosseae</name>
    <dbReference type="NCBI Taxonomy" id="27381"/>
    <lineage>
        <taxon>Eukaryota</taxon>
        <taxon>Fungi</taxon>
        <taxon>Fungi incertae sedis</taxon>
        <taxon>Mucoromycota</taxon>
        <taxon>Glomeromycotina</taxon>
        <taxon>Glomeromycetes</taxon>
        <taxon>Glomerales</taxon>
        <taxon>Glomeraceae</taxon>
        <taxon>Funneliformis</taxon>
    </lineage>
</organism>
<evidence type="ECO:0000256" key="1">
    <source>
        <dbReference type="SAM" id="MobiDB-lite"/>
    </source>
</evidence>
<comment type="caution">
    <text evidence="2">The sequence shown here is derived from an EMBL/GenBank/DDBJ whole genome shotgun (WGS) entry which is preliminary data.</text>
</comment>
<name>A0A9N9CHI1_FUNMO</name>
<protein>
    <submittedName>
        <fullName evidence="2">12494_t:CDS:1</fullName>
    </submittedName>
</protein>
<dbReference type="EMBL" id="CAJVPP010002445">
    <property type="protein sequence ID" value="CAG8600258.1"/>
    <property type="molecule type" value="Genomic_DNA"/>
</dbReference>
<feature type="compositionally biased region" description="Polar residues" evidence="1">
    <location>
        <begin position="86"/>
        <end position="95"/>
    </location>
</feature>
<evidence type="ECO:0000313" key="2">
    <source>
        <dbReference type="EMBL" id="CAG8600258.1"/>
    </source>
</evidence>
<feature type="region of interest" description="Disordered" evidence="1">
    <location>
        <begin position="86"/>
        <end position="109"/>
    </location>
</feature>
<sequence length="163" mass="18246">MTVLPQVHHWSTEGSDQQQQQKKDFYAAAIVARETVLMGGLGKNGNYPYDLEKTKWVAGPSLIHSMSFNSISTSIPSQHSLMSLASTTSSIQTPDSEMPTTPTSLFSSTSDQSMEYTSFPNLEKFTDECWTAIRVEEKKDVSIDIEMESYDEMLVGGVRFHYT</sequence>
<accession>A0A9N9CHI1</accession>
<dbReference type="Proteomes" id="UP000789375">
    <property type="component" value="Unassembled WGS sequence"/>
</dbReference>
<dbReference type="AlphaFoldDB" id="A0A9N9CHI1"/>
<reference evidence="2" key="1">
    <citation type="submission" date="2021-06" db="EMBL/GenBank/DDBJ databases">
        <authorList>
            <person name="Kallberg Y."/>
            <person name="Tangrot J."/>
            <person name="Rosling A."/>
        </authorList>
    </citation>
    <scope>NUCLEOTIDE SEQUENCE</scope>
    <source>
        <strain evidence="2">87-6 pot B 2015</strain>
    </source>
</reference>